<dbReference type="GO" id="GO:0046872">
    <property type="term" value="F:metal ion binding"/>
    <property type="evidence" value="ECO:0007669"/>
    <property type="project" value="UniProtKB-KW"/>
</dbReference>
<evidence type="ECO:0000256" key="2">
    <source>
        <dbReference type="ARBA" id="ARBA00022801"/>
    </source>
</evidence>
<reference evidence="6 7" key="1">
    <citation type="journal article" date="2019" name="Front. Microbiol.">
        <title>Genomic Features for Desiccation Tolerance and Sugar Biosynthesis in the Extremophile Gloeocapsopsis sp. UTEX B3054.</title>
        <authorList>
            <person name="Urrejola C."/>
            <person name="Alcorta J."/>
            <person name="Salas L."/>
            <person name="Vasquez M."/>
            <person name="Polz M.F."/>
            <person name="Vicuna R."/>
            <person name="Diez B."/>
        </authorList>
    </citation>
    <scope>NUCLEOTIDE SEQUENCE [LARGE SCALE GENOMIC DNA]</scope>
    <source>
        <strain evidence="6 7">1H9</strain>
    </source>
</reference>
<evidence type="ECO:0000313" key="7">
    <source>
        <dbReference type="Proteomes" id="UP000441797"/>
    </source>
</evidence>
<keyword evidence="2" id="KW-0378">Hydrolase</keyword>
<evidence type="ECO:0000259" key="5">
    <source>
        <dbReference type="Pfam" id="PF00149"/>
    </source>
</evidence>
<dbReference type="InterPro" id="IPR050884">
    <property type="entry name" value="CNP_phosphodiesterase-III"/>
</dbReference>
<dbReference type="SUPFAM" id="SSF56300">
    <property type="entry name" value="Metallo-dependent phosphatases"/>
    <property type="match status" value="1"/>
</dbReference>
<dbReference type="CDD" id="cd07402">
    <property type="entry name" value="MPP_GpdQ"/>
    <property type="match status" value="1"/>
</dbReference>
<feature type="domain" description="Calcineurin-like phosphoesterase" evidence="5">
    <location>
        <begin position="8"/>
        <end position="197"/>
    </location>
</feature>
<dbReference type="Pfam" id="PF00149">
    <property type="entry name" value="Metallophos"/>
    <property type="match status" value="1"/>
</dbReference>
<dbReference type="Proteomes" id="UP000441797">
    <property type="component" value="Unassembled WGS sequence"/>
</dbReference>
<name>A0A6N8FVJ4_9CHRO</name>
<dbReference type="PANTHER" id="PTHR42988">
    <property type="entry name" value="PHOSPHOHYDROLASE"/>
    <property type="match status" value="1"/>
</dbReference>
<sequence>MNQVSPLSIAQITDIHLFTDEKQELLGLNTTQSFQSVIERLLYLRDRIDLLLLTGDLSQDGTPESYKRLQHLLRPLAKPTYWTPGNHDYSPAMQQILNHGSILSEKEFIQGGWNFVLIDSAVSGHTYGQLSKSTLAWLDWRLATWSDRPALVALHHPPFLVNSQWLDSSTLENSEEFFAVLDRHPQVKLVLFGHIHQEFHCQRNGVHYLGSPSTSVQFEPNSAHFSIKQEYPGFRLIKLYPDGSWLTQIERVAYSEDVLDLAATGY</sequence>
<dbReference type="InterPro" id="IPR026575">
    <property type="entry name" value="GpdQ/CpdA-like"/>
</dbReference>
<dbReference type="NCBIfam" id="NF008359">
    <property type="entry name" value="PRK11148.1"/>
    <property type="match status" value="1"/>
</dbReference>
<evidence type="ECO:0000313" key="6">
    <source>
        <dbReference type="EMBL" id="MUL36345.1"/>
    </source>
</evidence>
<dbReference type="OrthoDB" id="651281at2"/>
<keyword evidence="7" id="KW-1185">Reference proteome</keyword>
<evidence type="ECO:0000256" key="3">
    <source>
        <dbReference type="ARBA" id="ARBA00023004"/>
    </source>
</evidence>
<organism evidence="6 7">
    <name type="scientific">Gloeocapsopsis dulcis AAB1 = 1H9</name>
    <dbReference type="NCBI Taxonomy" id="1433147"/>
    <lineage>
        <taxon>Bacteria</taxon>
        <taxon>Bacillati</taxon>
        <taxon>Cyanobacteriota</taxon>
        <taxon>Cyanophyceae</taxon>
        <taxon>Oscillatoriophycideae</taxon>
        <taxon>Chroococcales</taxon>
        <taxon>Chroococcaceae</taxon>
        <taxon>Gloeocapsopsis</taxon>
        <taxon>Gloeocapsopsis dulcis</taxon>
    </lineage>
</organism>
<dbReference type="Gene3D" id="3.60.21.10">
    <property type="match status" value="1"/>
</dbReference>
<protein>
    <submittedName>
        <fullName evidence="6">3',5'-cyclic-AMP phosphodiesterase</fullName>
    </submittedName>
</protein>
<dbReference type="AlphaFoldDB" id="A0A6N8FVJ4"/>
<dbReference type="RefSeq" id="WP_105221873.1">
    <property type="nucleotide sequence ID" value="NZ_CAWNSU010000118.1"/>
</dbReference>
<evidence type="ECO:0000256" key="4">
    <source>
        <dbReference type="ARBA" id="ARBA00025742"/>
    </source>
</evidence>
<keyword evidence="1" id="KW-0479">Metal-binding</keyword>
<evidence type="ECO:0000256" key="1">
    <source>
        <dbReference type="ARBA" id="ARBA00022723"/>
    </source>
</evidence>
<dbReference type="InterPro" id="IPR004843">
    <property type="entry name" value="Calcineurin-like_PHP"/>
</dbReference>
<comment type="similarity">
    <text evidence="4">Belongs to the cyclic nucleotide phosphodiesterase class-III family.</text>
</comment>
<dbReference type="GO" id="GO:0004112">
    <property type="term" value="F:cyclic-nucleotide phosphodiesterase activity"/>
    <property type="evidence" value="ECO:0007669"/>
    <property type="project" value="InterPro"/>
</dbReference>
<comment type="caution">
    <text evidence="6">The sequence shown here is derived from an EMBL/GenBank/DDBJ whole genome shotgun (WGS) entry which is preliminary data.</text>
</comment>
<accession>A0A6N8FVJ4</accession>
<dbReference type="PANTHER" id="PTHR42988:SF2">
    <property type="entry name" value="CYCLIC NUCLEOTIDE PHOSPHODIESTERASE CBUA0032-RELATED"/>
    <property type="match status" value="1"/>
</dbReference>
<gene>
    <name evidence="6" type="ORF">BWI75_08285</name>
</gene>
<keyword evidence="3" id="KW-0408">Iron</keyword>
<dbReference type="EMBL" id="NAPY01000010">
    <property type="protein sequence ID" value="MUL36345.1"/>
    <property type="molecule type" value="Genomic_DNA"/>
</dbReference>
<dbReference type="InterPro" id="IPR029052">
    <property type="entry name" value="Metallo-depent_PP-like"/>
</dbReference>
<proteinExistence type="inferred from homology"/>